<dbReference type="AlphaFoldDB" id="A0AAG5CWD1"/>
<organism evidence="1 2">
    <name type="scientific">Anopheles atroparvus</name>
    <name type="common">European mosquito</name>
    <dbReference type="NCBI Taxonomy" id="41427"/>
    <lineage>
        <taxon>Eukaryota</taxon>
        <taxon>Metazoa</taxon>
        <taxon>Ecdysozoa</taxon>
        <taxon>Arthropoda</taxon>
        <taxon>Hexapoda</taxon>
        <taxon>Insecta</taxon>
        <taxon>Pterygota</taxon>
        <taxon>Neoptera</taxon>
        <taxon>Endopterygota</taxon>
        <taxon>Diptera</taxon>
        <taxon>Nematocera</taxon>
        <taxon>Culicoidea</taxon>
        <taxon>Culicidae</taxon>
        <taxon>Anophelinae</taxon>
        <taxon>Anopheles</taxon>
    </lineage>
</organism>
<dbReference type="Proteomes" id="UP000075880">
    <property type="component" value="Unassembled WGS sequence"/>
</dbReference>
<reference evidence="1" key="1">
    <citation type="submission" date="2024-04" db="UniProtKB">
        <authorList>
            <consortium name="EnsemblMetazoa"/>
        </authorList>
    </citation>
    <scope>IDENTIFICATION</scope>
    <source>
        <strain evidence="1">EBRO</strain>
    </source>
</reference>
<sequence length="109" mass="12771">MLLPVVLQIIYKSKHPVTISDVCRRIKHSFRDLIAPQVSLKTAVIECTLQLCSFGYILHDPVSHCYKLSANWQSLETATFQNRLRKILNDWPKPIRKKRYVHVKLSRTK</sequence>
<accession>A0AAG5CWD1</accession>
<evidence type="ECO:0000313" key="2">
    <source>
        <dbReference type="Proteomes" id="UP000075880"/>
    </source>
</evidence>
<proteinExistence type="predicted"/>
<evidence type="ECO:0008006" key="3">
    <source>
        <dbReference type="Google" id="ProtNLM"/>
    </source>
</evidence>
<dbReference type="EnsemblMetazoa" id="ENSAATROPT003285">
    <property type="protein sequence ID" value="ENSAATROPP003157"/>
    <property type="gene ID" value="ENSAATROPG002604"/>
</dbReference>
<evidence type="ECO:0000313" key="1">
    <source>
        <dbReference type="EnsemblMetazoa" id="ENSAATROPP003157"/>
    </source>
</evidence>
<keyword evidence="2" id="KW-1185">Reference proteome</keyword>
<name>A0AAG5CWD1_ANOAO</name>
<protein>
    <recommendedName>
        <fullName evidence="3">Winged helix Storkhead-box1 domain-containing protein</fullName>
    </recommendedName>
</protein>